<feature type="transmembrane region" description="Helical" evidence="1">
    <location>
        <begin position="7"/>
        <end position="26"/>
    </location>
</feature>
<dbReference type="RefSeq" id="WP_093742905.1">
    <property type="nucleotide sequence ID" value="NZ_FNBP01000007.1"/>
</dbReference>
<keyword evidence="1" id="KW-0812">Transmembrane</keyword>
<keyword evidence="3" id="KW-1185">Reference proteome</keyword>
<evidence type="ECO:0000313" key="3">
    <source>
        <dbReference type="Proteomes" id="UP000199399"/>
    </source>
</evidence>
<dbReference type="STRING" id="218672.SAMN04489759_10767"/>
<feature type="transmembrane region" description="Helical" evidence="1">
    <location>
        <begin position="46"/>
        <end position="67"/>
    </location>
</feature>
<feature type="transmembrane region" description="Helical" evidence="1">
    <location>
        <begin position="74"/>
        <end position="91"/>
    </location>
</feature>
<sequence length="164" mass="16524">MNNNTKIIVAGTAAMAISFFLPWINIWVGGIAPSNMLKAGADAMTLGTLIFIASFVLAAVVCVMSVTGKENPKLAVAAGALPFAMAAWAILKSTAAVNSSGYGGSIPWGDLGQLFQIVAIGLPIYAIGAAATLVGGFRELNAAAPTTEVSAAPNPASVSTDEPT</sequence>
<name>A0A1G7TWJ8_9RHOB</name>
<dbReference type="Proteomes" id="UP000199399">
    <property type="component" value="Unassembled WGS sequence"/>
</dbReference>
<gene>
    <name evidence="2" type="ORF">SAMN04489759_10767</name>
</gene>
<evidence type="ECO:0000313" key="2">
    <source>
        <dbReference type="EMBL" id="SDG39109.1"/>
    </source>
</evidence>
<dbReference type="EMBL" id="FNBP01000007">
    <property type="protein sequence ID" value="SDG39109.1"/>
    <property type="molecule type" value="Genomic_DNA"/>
</dbReference>
<proteinExistence type="predicted"/>
<accession>A0A1G7TWJ8</accession>
<feature type="transmembrane region" description="Helical" evidence="1">
    <location>
        <begin position="111"/>
        <end position="134"/>
    </location>
</feature>
<dbReference type="AlphaFoldDB" id="A0A1G7TWJ8"/>
<keyword evidence="1" id="KW-1133">Transmembrane helix</keyword>
<reference evidence="3" key="1">
    <citation type="submission" date="2016-10" db="EMBL/GenBank/DDBJ databases">
        <authorList>
            <person name="Varghese N."/>
            <person name="Submissions S."/>
        </authorList>
    </citation>
    <scope>NUCLEOTIDE SEQUENCE [LARGE SCALE GENOMIC DNA]</scope>
    <source>
        <strain evidence="3">DSM 16477</strain>
    </source>
</reference>
<organism evidence="2 3">
    <name type="scientific">Sulfitobacter delicatus</name>
    <dbReference type="NCBI Taxonomy" id="218672"/>
    <lineage>
        <taxon>Bacteria</taxon>
        <taxon>Pseudomonadati</taxon>
        <taxon>Pseudomonadota</taxon>
        <taxon>Alphaproteobacteria</taxon>
        <taxon>Rhodobacterales</taxon>
        <taxon>Roseobacteraceae</taxon>
        <taxon>Sulfitobacter</taxon>
    </lineage>
</organism>
<keyword evidence="1" id="KW-0472">Membrane</keyword>
<evidence type="ECO:0000256" key="1">
    <source>
        <dbReference type="SAM" id="Phobius"/>
    </source>
</evidence>
<protein>
    <submittedName>
        <fullName evidence="2">Uncharacterized protein</fullName>
    </submittedName>
</protein>